<protein>
    <recommendedName>
        <fullName evidence="1">ABM domain-containing protein</fullName>
    </recommendedName>
</protein>
<proteinExistence type="predicted"/>
<organism evidence="2 3">
    <name type="scientific">Rhodoluna lacicola</name>
    <dbReference type="NCBI Taxonomy" id="529884"/>
    <lineage>
        <taxon>Bacteria</taxon>
        <taxon>Bacillati</taxon>
        <taxon>Actinomycetota</taxon>
        <taxon>Actinomycetes</taxon>
        <taxon>Micrococcales</taxon>
        <taxon>Microbacteriaceae</taxon>
        <taxon>Luna cluster</taxon>
        <taxon>Luna-1 subcluster</taxon>
        <taxon>Rhodoluna</taxon>
    </lineage>
</organism>
<evidence type="ECO:0000313" key="3">
    <source>
        <dbReference type="Proteomes" id="UP000067708"/>
    </source>
</evidence>
<dbReference type="RefSeq" id="WP_038501625.1">
    <property type="nucleotide sequence ID" value="NZ_CP007490.1"/>
</dbReference>
<dbReference type="InterPro" id="IPR011008">
    <property type="entry name" value="Dimeric_a/b-barrel"/>
</dbReference>
<feature type="domain" description="ABM" evidence="1">
    <location>
        <begin position="6"/>
        <end position="75"/>
    </location>
</feature>
<dbReference type="KEGG" id="rla:Rhola_00001040"/>
<dbReference type="AlphaFoldDB" id="A0A060JKX0"/>
<dbReference type="InterPro" id="IPR007138">
    <property type="entry name" value="ABM_dom"/>
</dbReference>
<dbReference type="Gene3D" id="3.30.70.100">
    <property type="match status" value="1"/>
</dbReference>
<dbReference type="EMBL" id="CP007490">
    <property type="protein sequence ID" value="AIC46934.1"/>
    <property type="molecule type" value="Genomic_DNA"/>
</dbReference>
<evidence type="ECO:0000259" key="1">
    <source>
        <dbReference type="Pfam" id="PF03992"/>
    </source>
</evidence>
<dbReference type="eggNOG" id="COG1359">
    <property type="taxonomic scope" value="Bacteria"/>
</dbReference>
<accession>A0A060JKX0</accession>
<keyword evidence="3" id="KW-1185">Reference proteome</keyword>
<evidence type="ECO:0000313" key="2">
    <source>
        <dbReference type="EMBL" id="AIC46934.1"/>
    </source>
</evidence>
<reference evidence="2 3" key="1">
    <citation type="journal article" date="2014" name="Int. J. Syst. Evol. Microbiol.">
        <title>Rhodoluna lacicola gen. nov., sp. nov., a planktonic freshwater bacterium with stream-lined genome.</title>
        <authorList>
            <person name="Hahn M."/>
            <person name="Schmidt J."/>
            <person name="Taipale S.J."/>
            <person name="Doolittle W.F."/>
            <person name="Koll U."/>
        </authorList>
    </citation>
    <scope>NUCLEOTIDE SEQUENCE [LARGE SCALE GENOMIC DNA]</scope>
    <source>
        <strain evidence="2 3">MWH-Ta8</strain>
    </source>
</reference>
<dbReference type="STRING" id="529884.Rhola_00001040"/>
<gene>
    <name evidence="2" type="ORF">Rhola_00001040</name>
</gene>
<dbReference type="HOGENOM" id="CLU_131496_6_4_11"/>
<sequence length="110" mass="12492">MTDICTVVAIFTPKPEFEQDVRDVLYRVTPLVHEETGCEFYSMNRDVEGRYIHIEAWTTRQDWIDHMEQPTVKEILAGVEGKLQKEVEVYELYNVPTGTSGKGSLAAAAV</sequence>
<dbReference type="SUPFAM" id="SSF54909">
    <property type="entry name" value="Dimeric alpha+beta barrel"/>
    <property type="match status" value="1"/>
</dbReference>
<dbReference type="Pfam" id="PF03992">
    <property type="entry name" value="ABM"/>
    <property type="match status" value="1"/>
</dbReference>
<name>A0A060JKX0_9MICO</name>
<dbReference type="OrthoDB" id="5241825at2"/>
<dbReference type="Proteomes" id="UP000067708">
    <property type="component" value="Chromosome"/>
</dbReference>